<dbReference type="Gene3D" id="1.20.1280.50">
    <property type="match status" value="1"/>
</dbReference>
<dbReference type="Pfam" id="PF00646">
    <property type="entry name" value="F-box"/>
    <property type="match status" value="1"/>
</dbReference>
<evidence type="ECO:0000313" key="3">
    <source>
        <dbReference type="Proteomes" id="UP000030748"/>
    </source>
</evidence>
<dbReference type="InterPro" id="IPR032675">
    <property type="entry name" value="LRR_dom_sf"/>
</dbReference>
<dbReference type="Gene3D" id="3.80.10.10">
    <property type="entry name" value="Ribonuclease Inhibitor"/>
    <property type="match status" value="1"/>
</dbReference>
<keyword evidence="3" id="KW-1185">Reference proteome</keyword>
<name>A0A022RVP2_ERYGU</name>
<proteinExistence type="predicted"/>
<dbReference type="Pfam" id="PF08387">
    <property type="entry name" value="FBD"/>
    <property type="match status" value="1"/>
</dbReference>
<sequence length="375" mass="43261">MEKILSKFTQEDSIDRLPDELLISIVSRLPVIEAERTNLLSRRWRYFSMFSSILDFDASRVLFKLDQERTSLKAERRKFVRWVNRVVSLHSGEAIEEFRISFDLDKSDANDICKWLKFAFEKKVKRLELNLIQSYTGLSDAQYTFPNMYDSVECSRILPLGISSCESLVKLSLIEVEVTEETLNFFVSNCPLLEELCIIYSSYLKKLTFNFPLIRLRRLEIASTDLPKLKKLVLDIMRPSGYESLLCFTPLMSVAPSLRELVLKLQWSENFMRRTIHTVKAQNRHLGVEVLQIEGFAGGDIDVELAEYVIENAPSLKKIVIDFRRIKPNVFRKYENVMAKQGEADIVDSDRMAIAREGAALLKAKLAAGVELIIR</sequence>
<dbReference type="InterPro" id="IPR001810">
    <property type="entry name" value="F-box_dom"/>
</dbReference>
<dbReference type="SUPFAM" id="SSF52047">
    <property type="entry name" value="RNI-like"/>
    <property type="match status" value="1"/>
</dbReference>
<dbReference type="EMBL" id="KI630215">
    <property type="protein sequence ID" value="EYU44129.1"/>
    <property type="molecule type" value="Genomic_DNA"/>
</dbReference>
<reference evidence="2 3" key="1">
    <citation type="journal article" date="2013" name="Proc. Natl. Acad. Sci. U.S.A.">
        <title>Fine-scale variation in meiotic recombination in Mimulus inferred from population shotgun sequencing.</title>
        <authorList>
            <person name="Hellsten U."/>
            <person name="Wright K.M."/>
            <person name="Jenkins J."/>
            <person name="Shu S."/>
            <person name="Yuan Y."/>
            <person name="Wessler S.R."/>
            <person name="Schmutz J."/>
            <person name="Willis J.H."/>
            <person name="Rokhsar D.S."/>
        </authorList>
    </citation>
    <scope>NUCLEOTIDE SEQUENCE [LARGE SCALE GENOMIC DNA]</scope>
    <source>
        <strain evidence="3">cv. DUN x IM62</strain>
    </source>
</reference>
<dbReference type="PROSITE" id="PS50181">
    <property type="entry name" value="FBOX"/>
    <property type="match status" value="1"/>
</dbReference>
<evidence type="ECO:0000313" key="2">
    <source>
        <dbReference type="EMBL" id="EYU44129.1"/>
    </source>
</evidence>
<evidence type="ECO:0000259" key="1">
    <source>
        <dbReference type="PROSITE" id="PS50181"/>
    </source>
</evidence>
<dbReference type="InterPro" id="IPR053772">
    <property type="entry name" value="At1g61320/At1g61330-like"/>
</dbReference>
<dbReference type="PANTHER" id="PTHR34145">
    <property type="entry name" value="OS02G0105600 PROTEIN"/>
    <property type="match status" value="1"/>
</dbReference>
<dbReference type="InterPro" id="IPR036047">
    <property type="entry name" value="F-box-like_dom_sf"/>
</dbReference>
<gene>
    <name evidence="2" type="ORF">MIMGU_mgv1a008368mg</name>
</gene>
<organism evidence="2 3">
    <name type="scientific">Erythranthe guttata</name>
    <name type="common">Yellow monkey flower</name>
    <name type="synonym">Mimulus guttatus</name>
    <dbReference type="NCBI Taxonomy" id="4155"/>
    <lineage>
        <taxon>Eukaryota</taxon>
        <taxon>Viridiplantae</taxon>
        <taxon>Streptophyta</taxon>
        <taxon>Embryophyta</taxon>
        <taxon>Tracheophyta</taxon>
        <taxon>Spermatophyta</taxon>
        <taxon>Magnoliopsida</taxon>
        <taxon>eudicotyledons</taxon>
        <taxon>Gunneridae</taxon>
        <taxon>Pentapetalae</taxon>
        <taxon>asterids</taxon>
        <taxon>lamiids</taxon>
        <taxon>Lamiales</taxon>
        <taxon>Phrymaceae</taxon>
        <taxon>Erythranthe</taxon>
    </lineage>
</organism>
<dbReference type="PANTHER" id="PTHR34145:SF68">
    <property type="entry name" value="FBD DOMAIN-CONTAINING PROTEIN"/>
    <property type="match status" value="1"/>
</dbReference>
<dbReference type="Pfam" id="PF23622">
    <property type="entry name" value="LRR_At1g61320_AtMIF1"/>
    <property type="match status" value="1"/>
</dbReference>
<dbReference type="InterPro" id="IPR006566">
    <property type="entry name" value="FBD"/>
</dbReference>
<dbReference type="SUPFAM" id="SSF81383">
    <property type="entry name" value="F-box domain"/>
    <property type="match status" value="1"/>
</dbReference>
<feature type="domain" description="F-box" evidence="1">
    <location>
        <begin position="11"/>
        <end position="65"/>
    </location>
</feature>
<dbReference type="STRING" id="4155.A0A022RVP2"/>
<accession>A0A022RVP2</accession>
<dbReference type="Proteomes" id="UP000030748">
    <property type="component" value="Unassembled WGS sequence"/>
</dbReference>
<dbReference type="AlphaFoldDB" id="A0A022RVP2"/>
<protein>
    <recommendedName>
        <fullName evidence="1">F-box domain-containing protein</fullName>
    </recommendedName>
</protein>
<dbReference type="eggNOG" id="ENOG502RYMX">
    <property type="taxonomic scope" value="Eukaryota"/>
</dbReference>
<dbReference type="InterPro" id="IPR055357">
    <property type="entry name" value="LRR_At1g61320_AtMIF1"/>
</dbReference>